<name>A0A9E7J9E4_9LILI</name>
<dbReference type="Proteomes" id="UP001055439">
    <property type="component" value="Chromosome 1"/>
</dbReference>
<evidence type="ECO:0008006" key="4">
    <source>
        <dbReference type="Google" id="ProtNLM"/>
    </source>
</evidence>
<sequence>MFLAALSTLSLSLSLSHGSLVVLLGARRRRGRGRRIGLVIGFVRWAALRPPNFRHLWLIFCLSGFDTEIGWLELV</sequence>
<feature type="signal peptide" evidence="1">
    <location>
        <begin position="1"/>
        <end position="18"/>
    </location>
</feature>
<dbReference type="AlphaFoldDB" id="A0A9E7J9E4"/>
<reference evidence="2" key="1">
    <citation type="submission" date="2022-05" db="EMBL/GenBank/DDBJ databases">
        <title>The Musa troglodytarum L. genome provides insights into the mechanism of non-climacteric behaviour and enrichment of carotenoids.</title>
        <authorList>
            <person name="Wang J."/>
        </authorList>
    </citation>
    <scope>NUCLEOTIDE SEQUENCE</scope>
    <source>
        <tissue evidence="2">Leaf</tissue>
    </source>
</reference>
<proteinExistence type="predicted"/>
<gene>
    <name evidence="2" type="ORF">MUK42_34641</name>
</gene>
<evidence type="ECO:0000313" key="3">
    <source>
        <dbReference type="Proteomes" id="UP001055439"/>
    </source>
</evidence>
<dbReference type="EMBL" id="CP097502">
    <property type="protein sequence ID" value="URD72706.1"/>
    <property type="molecule type" value="Genomic_DNA"/>
</dbReference>
<evidence type="ECO:0000256" key="1">
    <source>
        <dbReference type="SAM" id="SignalP"/>
    </source>
</evidence>
<organism evidence="2 3">
    <name type="scientific">Musa troglodytarum</name>
    <name type="common">fe'i banana</name>
    <dbReference type="NCBI Taxonomy" id="320322"/>
    <lineage>
        <taxon>Eukaryota</taxon>
        <taxon>Viridiplantae</taxon>
        <taxon>Streptophyta</taxon>
        <taxon>Embryophyta</taxon>
        <taxon>Tracheophyta</taxon>
        <taxon>Spermatophyta</taxon>
        <taxon>Magnoliopsida</taxon>
        <taxon>Liliopsida</taxon>
        <taxon>Zingiberales</taxon>
        <taxon>Musaceae</taxon>
        <taxon>Musa</taxon>
    </lineage>
</organism>
<keyword evidence="1" id="KW-0732">Signal</keyword>
<protein>
    <recommendedName>
        <fullName evidence="4">Secreted protein</fullName>
    </recommendedName>
</protein>
<accession>A0A9E7J9E4</accession>
<evidence type="ECO:0000313" key="2">
    <source>
        <dbReference type="EMBL" id="URD72706.1"/>
    </source>
</evidence>
<keyword evidence="3" id="KW-1185">Reference proteome</keyword>
<feature type="chain" id="PRO_5039535083" description="Secreted protein" evidence="1">
    <location>
        <begin position="19"/>
        <end position="75"/>
    </location>
</feature>